<organism evidence="1 2">
    <name type="scientific">Klebsiella pneumoniae subsp. pneumoniae</name>
    <dbReference type="NCBI Taxonomy" id="72407"/>
    <lineage>
        <taxon>Bacteria</taxon>
        <taxon>Pseudomonadati</taxon>
        <taxon>Pseudomonadota</taxon>
        <taxon>Gammaproteobacteria</taxon>
        <taxon>Enterobacterales</taxon>
        <taxon>Enterobacteriaceae</taxon>
        <taxon>Klebsiella/Raoultella group</taxon>
        <taxon>Klebsiella</taxon>
        <taxon>Klebsiella pneumoniae complex</taxon>
    </lineage>
</organism>
<proteinExistence type="predicted"/>
<reference evidence="1" key="1">
    <citation type="journal article" date="2025" name="Microbiol. Spectr.">
        <title>Antimicrobial resistance and phylogenetic lineages of KPC-2-producing blood-borne Klebsiella pneumoniae subsp. pneumoniae from Kolkata, India during 2015-2024: Emergence of Klebsiella pneumoniae subsp. pneumoniae with blaKPC-2, blaNDM, and blaOXA-48-like triple carbapenemases.</title>
        <authorList>
            <person name="Halder G."/>
            <person name="Chaudhuri B.N."/>
            <person name="Veeraraghavan B."/>
            <person name="Denny P."/>
            <person name="Dutta P."/>
            <person name="Chakraborty M."/>
            <person name="Khan U.R."/>
            <person name="Ganguly S.S."/>
            <person name="Mandal S."/>
            <person name="Upadhyaya Y.P."/>
            <person name="Biswas B."/>
            <person name="Chakraborty A."/>
            <person name="Maiti S."/>
            <person name="Mondal H."/>
            <person name="Pal S."/>
            <person name="Dutta S."/>
        </authorList>
    </citation>
    <scope>NUCLEOTIDE SEQUENCE</scope>
    <source>
        <strain evidence="1">APCOLR130</strain>
    </source>
</reference>
<dbReference type="Proteomes" id="UP001179876">
    <property type="component" value="Unassembled WGS sequence"/>
</dbReference>
<evidence type="ECO:0000313" key="1">
    <source>
        <dbReference type="EMBL" id="MGC5605185.1"/>
    </source>
</evidence>
<comment type="caution">
    <text evidence="1">The sequence shown here is derived from an EMBL/GenBank/DDBJ whole genome shotgun (WGS) entry which is preliminary data.</text>
</comment>
<gene>
    <name evidence="1" type="ORF">M3242_028420</name>
</gene>
<protein>
    <submittedName>
        <fullName evidence="1">Uncharacterized protein</fullName>
    </submittedName>
</protein>
<dbReference type="EMBL" id="JAMBLG020000111">
    <property type="protein sequence ID" value="MGC5605185.1"/>
    <property type="molecule type" value="Genomic_DNA"/>
</dbReference>
<evidence type="ECO:0000313" key="2">
    <source>
        <dbReference type="Proteomes" id="UP001179876"/>
    </source>
</evidence>
<accession>A0ACC7QMY9</accession>
<sequence length="55" mass="6602">MCIRDSDQTQLYLLCYAWVRYRQLSDNLVDAMAYHMKQLEDESLSLIHISEPTRH</sequence>
<reference evidence="1" key="2">
    <citation type="submission" date="2025-04" db="EMBL/GenBank/DDBJ databases">
        <authorList>
            <person name="Halder G."/>
            <person name="Ray Khan U."/>
            <person name="Dutta S."/>
        </authorList>
    </citation>
    <scope>NUCLEOTIDE SEQUENCE</scope>
    <source>
        <strain evidence="1">APCOLR130</strain>
    </source>
</reference>
<name>A0ACC7QMY9_KLEPN</name>